<gene>
    <name evidence="5" type="ORF">B0I35DRAFT_350520</name>
</gene>
<keyword evidence="6" id="KW-1185">Reference proteome</keyword>
<keyword evidence="2" id="KW-0378">Hydrolase</keyword>
<name>A0A8K0WSI5_9HYPO</name>
<dbReference type="OrthoDB" id="425534at2759"/>
<dbReference type="PANTHER" id="PTHR43248:SF25">
    <property type="entry name" value="AB HYDROLASE-1 DOMAIN-CONTAINING PROTEIN-RELATED"/>
    <property type="match status" value="1"/>
</dbReference>
<evidence type="ECO:0000313" key="5">
    <source>
        <dbReference type="EMBL" id="KAH7322426.1"/>
    </source>
</evidence>
<comment type="caution">
    <text evidence="5">The sequence shown here is derived from an EMBL/GenBank/DDBJ whole genome shotgun (WGS) entry which is preliminary data.</text>
</comment>
<dbReference type="PANTHER" id="PTHR43248">
    <property type="entry name" value="2-SUCCINYL-6-HYDROXY-2,4-CYCLOHEXADIENE-1-CARBOXYLATE SYNTHASE"/>
    <property type="match status" value="1"/>
</dbReference>
<evidence type="ECO:0000256" key="1">
    <source>
        <dbReference type="ARBA" id="ARBA00010088"/>
    </source>
</evidence>
<sequence>MLLFLLLVAASITRAAAYSTNIRDFDWSTVKPSANLSYTNCYDGLKCAKLLVPLDWLDEQNPERVTLAITARPAVVAENDPSFGGTIIANPGGPGGDGISLILFRGKLLQQIADGNKKYEILSFDPRGVGRTTPSADCYQNEFSRATFQQQTRIMGGPDQGSNALRQYFSRAHGHGALCAENADIMGFMSTSSVARDMVQIVDQLHELRHSSNKMDQGEGLPRVELRSSADKTPRIQYWGFSYGTVLGRYFASMFPGRVGRMILEAVEDVYDYSSATWSENLADVQKALEHLWETCYEADARCALYEKTDTGPHDIRDRVEKFMDELEAAPIPYLLDNSVVTMTKNDIVFAIFQSLYSPSDLFPNIARAIASAMRGDYAMLFVFVNIPGRSLGCPLEPKLDTYTWGKDAQAGIACGDGEPQTNLSMAGFQEHLAKLQGDSPHFGPYWSTIRLACTGWRVRPKHRFTGPWKTPEPDNTPVEGKPAAPLLFVSSAIDPVTPLRMAEAARKDHPGSGLLVQDNVGHATATAAGTCRDNYVKKYWEHGTIPPEGTVCKQDWRPFLQCPQAAAAGQHTRDARWYPMGII</sequence>
<dbReference type="EMBL" id="JAGPNK010000004">
    <property type="protein sequence ID" value="KAH7322426.1"/>
    <property type="molecule type" value="Genomic_DNA"/>
</dbReference>
<evidence type="ECO:0000256" key="3">
    <source>
        <dbReference type="SAM" id="SignalP"/>
    </source>
</evidence>
<organism evidence="5 6">
    <name type="scientific">Stachybotrys elegans</name>
    <dbReference type="NCBI Taxonomy" id="80388"/>
    <lineage>
        <taxon>Eukaryota</taxon>
        <taxon>Fungi</taxon>
        <taxon>Dikarya</taxon>
        <taxon>Ascomycota</taxon>
        <taxon>Pezizomycotina</taxon>
        <taxon>Sordariomycetes</taxon>
        <taxon>Hypocreomycetidae</taxon>
        <taxon>Hypocreales</taxon>
        <taxon>Stachybotryaceae</taxon>
        <taxon>Stachybotrys</taxon>
    </lineage>
</organism>
<evidence type="ECO:0000313" key="6">
    <source>
        <dbReference type="Proteomes" id="UP000813444"/>
    </source>
</evidence>
<comment type="similarity">
    <text evidence="1">Belongs to the peptidase S33 family.</text>
</comment>
<dbReference type="Gene3D" id="3.40.50.1820">
    <property type="entry name" value="alpha/beta hydrolase"/>
    <property type="match status" value="1"/>
</dbReference>
<accession>A0A8K0WSI5</accession>
<dbReference type="InterPro" id="IPR029058">
    <property type="entry name" value="AB_hydrolase_fold"/>
</dbReference>
<feature type="signal peptide" evidence="3">
    <location>
        <begin position="1"/>
        <end position="17"/>
    </location>
</feature>
<keyword evidence="3" id="KW-0732">Signal</keyword>
<reference evidence="5" key="1">
    <citation type="journal article" date="2021" name="Nat. Commun.">
        <title>Genetic determinants of endophytism in the Arabidopsis root mycobiome.</title>
        <authorList>
            <person name="Mesny F."/>
            <person name="Miyauchi S."/>
            <person name="Thiergart T."/>
            <person name="Pickel B."/>
            <person name="Atanasova L."/>
            <person name="Karlsson M."/>
            <person name="Huettel B."/>
            <person name="Barry K.W."/>
            <person name="Haridas S."/>
            <person name="Chen C."/>
            <person name="Bauer D."/>
            <person name="Andreopoulos W."/>
            <person name="Pangilinan J."/>
            <person name="LaButti K."/>
            <person name="Riley R."/>
            <person name="Lipzen A."/>
            <person name="Clum A."/>
            <person name="Drula E."/>
            <person name="Henrissat B."/>
            <person name="Kohler A."/>
            <person name="Grigoriev I.V."/>
            <person name="Martin F.M."/>
            <person name="Hacquard S."/>
        </authorList>
    </citation>
    <scope>NUCLEOTIDE SEQUENCE</scope>
    <source>
        <strain evidence="5">MPI-CAGE-CH-0235</strain>
    </source>
</reference>
<proteinExistence type="inferred from homology"/>
<protein>
    <submittedName>
        <fullName evidence="5">TAP-like protein-domain-containing protein</fullName>
    </submittedName>
</protein>
<dbReference type="Pfam" id="PF08386">
    <property type="entry name" value="Abhydrolase_4"/>
    <property type="match status" value="1"/>
</dbReference>
<dbReference type="AlphaFoldDB" id="A0A8K0WSI5"/>
<dbReference type="InterPro" id="IPR051601">
    <property type="entry name" value="Serine_prot/Carboxylest_S33"/>
</dbReference>
<dbReference type="InterPro" id="IPR013595">
    <property type="entry name" value="Pept_S33_TAP-like_C"/>
</dbReference>
<feature type="domain" description="Peptidase S33 tripeptidyl aminopeptidase-like C-terminal" evidence="4">
    <location>
        <begin position="441"/>
        <end position="553"/>
    </location>
</feature>
<evidence type="ECO:0000256" key="2">
    <source>
        <dbReference type="ARBA" id="ARBA00022801"/>
    </source>
</evidence>
<dbReference type="GO" id="GO:0016787">
    <property type="term" value="F:hydrolase activity"/>
    <property type="evidence" value="ECO:0007669"/>
    <property type="project" value="UniProtKB-KW"/>
</dbReference>
<feature type="chain" id="PRO_5035446171" evidence="3">
    <location>
        <begin position="18"/>
        <end position="584"/>
    </location>
</feature>
<dbReference type="SUPFAM" id="SSF53474">
    <property type="entry name" value="alpha/beta-Hydrolases"/>
    <property type="match status" value="1"/>
</dbReference>
<evidence type="ECO:0000259" key="4">
    <source>
        <dbReference type="Pfam" id="PF08386"/>
    </source>
</evidence>
<dbReference type="Proteomes" id="UP000813444">
    <property type="component" value="Unassembled WGS sequence"/>
</dbReference>